<reference evidence="2" key="2">
    <citation type="submission" date="2021-05" db="EMBL/GenBank/DDBJ databases">
        <title>Protein family content uncovers lineage relationships and bacterial pathway maintenance mechanisms in DPANN archaea.</title>
        <authorList>
            <person name="Castelle C.J."/>
            <person name="Meheust R."/>
            <person name="Jaffe A.L."/>
            <person name="Seitz K."/>
            <person name="Gong X."/>
            <person name="Baker B.J."/>
            <person name="Banfield J.F."/>
        </authorList>
    </citation>
    <scope>NUCLEOTIDE SEQUENCE</scope>
    <source>
        <strain evidence="2">RIFCSPLOWO2_01_FULL_AR10_48_17</strain>
    </source>
</reference>
<protein>
    <submittedName>
        <fullName evidence="2">DUF1653 domain-containing protein</fullName>
    </submittedName>
</protein>
<proteinExistence type="predicted"/>
<organism evidence="2 3">
    <name type="scientific">Candidatus Iainarchaeum sp</name>
    <dbReference type="NCBI Taxonomy" id="3101447"/>
    <lineage>
        <taxon>Archaea</taxon>
        <taxon>Candidatus Iainarchaeota</taxon>
        <taxon>Candidatus Iainarchaeia</taxon>
        <taxon>Candidatus Iainarchaeales</taxon>
        <taxon>Candidatus Iainarchaeaceae</taxon>
        <taxon>Candidatus Iainarchaeum</taxon>
    </lineage>
</organism>
<dbReference type="InterPro" id="IPR037135">
    <property type="entry name" value="DUF1653-like_dom_sf"/>
</dbReference>
<evidence type="ECO:0000313" key="3">
    <source>
        <dbReference type="Proteomes" id="UP000675968"/>
    </source>
</evidence>
<reference evidence="2" key="1">
    <citation type="submission" date="2021-03" db="EMBL/GenBank/DDBJ databases">
        <authorList>
            <person name="Jaffe A."/>
        </authorList>
    </citation>
    <scope>NUCLEOTIDE SEQUENCE</scope>
    <source>
        <strain evidence="2">RIFCSPLOWO2_01_FULL_AR10_48_17</strain>
    </source>
</reference>
<accession>A0A8T4LAY5</accession>
<dbReference type="InterPro" id="IPR023387">
    <property type="entry name" value="DUF1653-like_dom"/>
</dbReference>
<dbReference type="AlphaFoldDB" id="A0A8T4LAY5"/>
<sequence>MAEIKKGLYKHYKGKLYEVLGEARHSETLEKMVVYKGLYDHPEYGKDTMWVRPKYEFLEKIQIGDRVYPKYEYLKKNPREDERSK</sequence>
<dbReference type="Pfam" id="PF07866">
    <property type="entry name" value="DUF1653"/>
    <property type="match status" value="1"/>
</dbReference>
<dbReference type="EMBL" id="JAGVWC010000011">
    <property type="protein sequence ID" value="MBS3061860.1"/>
    <property type="molecule type" value="Genomic_DNA"/>
</dbReference>
<evidence type="ECO:0000313" key="2">
    <source>
        <dbReference type="EMBL" id="MBS3061860.1"/>
    </source>
</evidence>
<gene>
    <name evidence="2" type="ORF">J4215_04745</name>
</gene>
<dbReference type="Gene3D" id="2.30.30.320">
    <property type="entry name" value="DUF1653-like domain"/>
    <property type="match status" value="1"/>
</dbReference>
<name>A0A8T4LAY5_9ARCH</name>
<evidence type="ECO:0000259" key="1">
    <source>
        <dbReference type="Pfam" id="PF07866"/>
    </source>
</evidence>
<comment type="caution">
    <text evidence="2">The sequence shown here is derived from an EMBL/GenBank/DDBJ whole genome shotgun (WGS) entry which is preliminary data.</text>
</comment>
<feature type="domain" description="DUF1653" evidence="1">
    <location>
        <begin position="7"/>
        <end position="72"/>
    </location>
</feature>
<dbReference type="Proteomes" id="UP000675968">
    <property type="component" value="Unassembled WGS sequence"/>
</dbReference>